<evidence type="ECO:0000256" key="2">
    <source>
        <dbReference type="SAM" id="Phobius"/>
    </source>
</evidence>
<keyword evidence="2" id="KW-0812">Transmembrane</keyword>
<sequence length="152" mass="16656">MIGTASGWMVSRRTSRKPNVTSRDCANGDRKFGEWAWRRHAVQRALNTSQIQTGPRTGRQGTALTHKRANAYVGQHIAGLPTGSDEITALPMGNDEYAELPEESDEDAAAELPMGSTVPYGSRADEDRQLDVVSVTIVIMIGLFVWAIWQGI</sequence>
<dbReference type="Proteomes" id="UP000256964">
    <property type="component" value="Unassembled WGS sequence"/>
</dbReference>
<dbReference type="AlphaFoldDB" id="A0A371DGP6"/>
<name>A0A371DGP6_9APHY</name>
<feature type="region of interest" description="Disordered" evidence="1">
    <location>
        <begin position="99"/>
        <end position="121"/>
    </location>
</feature>
<accession>A0A371DGP6</accession>
<keyword evidence="4" id="KW-1185">Reference proteome</keyword>
<evidence type="ECO:0000313" key="4">
    <source>
        <dbReference type="Proteomes" id="UP000256964"/>
    </source>
</evidence>
<evidence type="ECO:0000256" key="1">
    <source>
        <dbReference type="SAM" id="MobiDB-lite"/>
    </source>
</evidence>
<keyword evidence="2" id="KW-1133">Transmembrane helix</keyword>
<dbReference type="EMBL" id="KZ857393">
    <property type="protein sequence ID" value="RDX51699.1"/>
    <property type="molecule type" value="Genomic_DNA"/>
</dbReference>
<protein>
    <submittedName>
        <fullName evidence="3">Uncharacterized protein</fullName>
    </submittedName>
</protein>
<proteinExistence type="predicted"/>
<organism evidence="3 4">
    <name type="scientific">Lentinus brumalis</name>
    <dbReference type="NCBI Taxonomy" id="2498619"/>
    <lineage>
        <taxon>Eukaryota</taxon>
        <taxon>Fungi</taxon>
        <taxon>Dikarya</taxon>
        <taxon>Basidiomycota</taxon>
        <taxon>Agaricomycotina</taxon>
        <taxon>Agaricomycetes</taxon>
        <taxon>Polyporales</taxon>
        <taxon>Polyporaceae</taxon>
        <taxon>Lentinus</taxon>
    </lineage>
</organism>
<evidence type="ECO:0000313" key="3">
    <source>
        <dbReference type="EMBL" id="RDX51699.1"/>
    </source>
</evidence>
<feature type="compositionally biased region" description="Acidic residues" evidence="1">
    <location>
        <begin position="99"/>
        <end position="109"/>
    </location>
</feature>
<keyword evidence="2" id="KW-0472">Membrane</keyword>
<gene>
    <name evidence="3" type="ORF">OH76DRAFT_264628</name>
</gene>
<reference evidence="3 4" key="1">
    <citation type="journal article" date="2018" name="Biotechnol. Biofuels">
        <title>Integrative visual omics of the white-rot fungus Polyporus brumalis exposes the biotechnological potential of its oxidative enzymes for delignifying raw plant biomass.</title>
        <authorList>
            <person name="Miyauchi S."/>
            <person name="Rancon A."/>
            <person name="Drula E."/>
            <person name="Hage H."/>
            <person name="Chaduli D."/>
            <person name="Favel A."/>
            <person name="Grisel S."/>
            <person name="Henrissat B."/>
            <person name="Herpoel-Gimbert I."/>
            <person name="Ruiz-Duenas F.J."/>
            <person name="Chevret D."/>
            <person name="Hainaut M."/>
            <person name="Lin J."/>
            <person name="Wang M."/>
            <person name="Pangilinan J."/>
            <person name="Lipzen A."/>
            <person name="Lesage-Meessen L."/>
            <person name="Navarro D."/>
            <person name="Riley R."/>
            <person name="Grigoriev I.V."/>
            <person name="Zhou S."/>
            <person name="Raouche S."/>
            <person name="Rosso M.N."/>
        </authorList>
    </citation>
    <scope>NUCLEOTIDE SEQUENCE [LARGE SCALE GENOMIC DNA]</scope>
    <source>
        <strain evidence="3 4">BRFM 1820</strain>
    </source>
</reference>
<feature type="transmembrane region" description="Helical" evidence="2">
    <location>
        <begin position="130"/>
        <end position="149"/>
    </location>
</feature>
<feature type="region of interest" description="Disordered" evidence="1">
    <location>
        <begin position="1"/>
        <end position="24"/>
    </location>
</feature>